<dbReference type="EMBL" id="JBDIZK010000005">
    <property type="protein sequence ID" value="MEN3747597.1"/>
    <property type="molecule type" value="Genomic_DNA"/>
</dbReference>
<sequence>MIVAATLALALLAQDANIDWAALPGLPYRAPPIVTPGMNEFAAREAVSRKCPLPDPSGPNQTISVDIAVLVDASGDVRTVVPKAIDCATVEQFAAGLAAGFARGNLLPRAGAASEQWYRTTVTFSWRK</sequence>
<evidence type="ECO:0000313" key="1">
    <source>
        <dbReference type="EMBL" id="MEN3747597.1"/>
    </source>
</evidence>
<dbReference type="RefSeq" id="WP_346246593.1">
    <property type="nucleotide sequence ID" value="NZ_JBDIZK010000005.1"/>
</dbReference>
<reference evidence="1 2" key="1">
    <citation type="submission" date="2024-05" db="EMBL/GenBank/DDBJ databases">
        <title>Sphingomonas sp. HF-S3 16S ribosomal RNA gene Genome sequencing and assembly.</title>
        <authorList>
            <person name="Lee H."/>
        </authorList>
    </citation>
    <scope>NUCLEOTIDE SEQUENCE [LARGE SCALE GENOMIC DNA]</scope>
    <source>
        <strain evidence="1 2">HF-S3</strain>
    </source>
</reference>
<organism evidence="1 2">
    <name type="scientific">Sphingomonas rustica</name>
    <dbReference type="NCBI Taxonomy" id="3103142"/>
    <lineage>
        <taxon>Bacteria</taxon>
        <taxon>Pseudomonadati</taxon>
        <taxon>Pseudomonadota</taxon>
        <taxon>Alphaproteobacteria</taxon>
        <taxon>Sphingomonadales</taxon>
        <taxon>Sphingomonadaceae</taxon>
        <taxon>Sphingomonas</taxon>
    </lineage>
</organism>
<accession>A0ABV0BB35</accession>
<keyword evidence="2" id="KW-1185">Reference proteome</keyword>
<comment type="caution">
    <text evidence="1">The sequence shown here is derived from an EMBL/GenBank/DDBJ whole genome shotgun (WGS) entry which is preliminary data.</text>
</comment>
<proteinExistence type="predicted"/>
<evidence type="ECO:0008006" key="3">
    <source>
        <dbReference type="Google" id="ProtNLM"/>
    </source>
</evidence>
<evidence type="ECO:0000313" key="2">
    <source>
        <dbReference type="Proteomes" id="UP001427805"/>
    </source>
</evidence>
<dbReference type="Proteomes" id="UP001427805">
    <property type="component" value="Unassembled WGS sequence"/>
</dbReference>
<name>A0ABV0BB35_9SPHN</name>
<protein>
    <recommendedName>
        <fullName evidence="3">TonB C-terminal domain-containing protein</fullName>
    </recommendedName>
</protein>
<gene>
    <name evidence="1" type="ORF">TPR58_10490</name>
</gene>